<dbReference type="OrthoDB" id="9973183at2759"/>
<dbReference type="InterPro" id="IPR050113">
    <property type="entry name" value="Ub_conjugating_enzyme"/>
</dbReference>
<organism evidence="2 4">
    <name type="scientific">Didymodactylos carnosus</name>
    <dbReference type="NCBI Taxonomy" id="1234261"/>
    <lineage>
        <taxon>Eukaryota</taxon>
        <taxon>Metazoa</taxon>
        <taxon>Spiralia</taxon>
        <taxon>Gnathifera</taxon>
        <taxon>Rotifera</taxon>
        <taxon>Eurotatoria</taxon>
        <taxon>Bdelloidea</taxon>
        <taxon>Philodinida</taxon>
        <taxon>Philodinidae</taxon>
        <taxon>Didymodactylos</taxon>
    </lineage>
</organism>
<dbReference type="Proteomes" id="UP000681722">
    <property type="component" value="Unassembled WGS sequence"/>
</dbReference>
<dbReference type="Proteomes" id="UP000663829">
    <property type="component" value="Unassembled WGS sequence"/>
</dbReference>
<reference evidence="2" key="1">
    <citation type="submission" date="2021-02" db="EMBL/GenBank/DDBJ databases">
        <authorList>
            <person name="Nowell W R."/>
        </authorList>
    </citation>
    <scope>NUCLEOTIDE SEQUENCE</scope>
</reference>
<dbReference type="Pfam" id="PF00179">
    <property type="entry name" value="UQ_con"/>
    <property type="match status" value="1"/>
</dbReference>
<evidence type="ECO:0000259" key="1">
    <source>
        <dbReference type="PROSITE" id="PS50127"/>
    </source>
</evidence>
<evidence type="ECO:0000313" key="3">
    <source>
        <dbReference type="EMBL" id="CAF3734644.1"/>
    </source>
</evidence>
<protein>
    <recommendedName>
        <fullName evidence="1">UBC core domain-containing protein</fullName>
    </recommendedName>
</protein>
<dbReference type="PANTHER" id="PTHR24067">
    <property type="entry name" value="UBIQUITIN-CONJUGATING ENZYME E2"/>
    <property type="match status" value="1"/>
</dbReference>
<name>A0A814DYG2_9BILA</name>
<accession>A0A814DYG2</accession>
<gene>
    <name evidence="2" type="ORF">GPM918_LOCUS11700</name>
    <name evidence="3" type="ORF">SRO942_LOCUS11701</name>
</gene>
<keyword evidence="4" id="KW-1185">Reference proteome</keyword>
<dbReference type="EMBL" id="CAJOBC010002468">
    <property type="protein sequence ID" value="CAF3734644.1"/>
    <property type="molecule type" value="Genomic_DNA"/>
</dbReference>
<dbReference type="InterPro" id="IPR000608">
    <property type="entry name" value="UBC"/>
</dbReference>
<feature type="domain" description="UBC core" evidence="1">
    <location>
        <begin position="4"/>
        <end position="154"/>
    </location>
</feature>
<dbReference type="Gene3D" id="3.10.110.10">
    <property type="entry name" value="Ubiquitin Conjugating Enzyme"/>
    <property type="match status" value="1"/>
</dbReference>
<comment type="caution">
    <text evidence="2">The sequence shown here is derived from an EMBL/GenBank/DDBJ whole genome shotgun (WGS) entry which is preliminary data.</text>
</comment>
<dbReference type="PROSITE" id="PS50127">
    <property type="entry name" value="UBC_2"/>
    <property type="match status" value="1"/>
</dbReference>
<sequence>MATGQSTRIVHAVIDLQKDLPEGITDIEQVDATDATVWRGVFHGPQGSPYEGGKFKILIEFPTEYPFKPPKVKFDPPLYHPNVYEDGSVNINPDDATAWTPKSALGPVLSSISPMIANPSIDDKPANKDAAGLYSSNKEEFTKKAKDLAKKIAL</sequence>
<proteinExistence type="predicted"/>
<evidence type="ECO:0000313" key="4">
    <source>
        <dbReference type="Proteomes" id="UP000663829"/>
    </source>
</evidence>
<dbReference type="AlphaFoldDB" id="A0A814DYG2"/>
<dbReference type="EMBL" id="CAJNOQ010002468">
    <property type="protein sequence ID" value="CAF0959943.1"/>
    <property type="molecule type" value="Genomic_DNA"/>
</dbReference>
<evidence type="ECO:0000313" key="2">
    <source>
        <dbReference type="EMBL" id="CAF0959943.1"/>
    </source>
</evidence>
<dbReference type="SMART" id="SM00212">
    <property type="entry name" value="UBCc"/>
    <property type="match status" value="1"/>
</dbReference>
<dbReference type="InterPro" id="IPR016135">
    <property type="entry name" value="UBQ-conjugating_enzyme/RWD"/>
</dbReference>
<dbReference type="SUPFAM" id="SSF54495">
    <property type="entry name" value="UBC-like"/>
    <property type="match status" value="1"/>
</dbReference>